<gene>
    <name evidence="2" type="ORF">FKG95_03025</name>
</gene>
<dbReference type="InterPro" id="IPR050706">
    <property type="entry name" value="Cyclic-di-GMP_PDE-like"/>
</dbReference>
<sequence length="565" mass="61984">MADGTPQPQSVKQLRQERDRFLAFAFCRADLLLELTADHKIVFASGACRSVFGLSADEMKGHGLQEFIVEQDQSVVNATLGGMTGGARPEPINIMCRNTKGAPRTLSLTGYFVEDLQRHYFLSCKIPAAPRASSGAEAREAAGAVMHDTASFNKVVSRSLETANDHTLTLLELSNYSTVLDQLDTASQEELHETINSYLRASSDDANSAAAFGEGRFGLIHRPEVDIEQLSSKISAKVKSADPSGLGVEIEKASVILAEAGVGDGNPAQAFDYMVRQFARGGDNGIRLNDLQNGLPKILAQIQRTATEVRSVIADESFRLVFQPIVRLDTRATHHYELLARIDGEIGSPARFIQSAEDLSLIRGFDMAVCRKAISWLRKQGEMTSQRAVAVNLSAQSIGDSVFVETLREQLVALGENRKHILFEITESSRMENPIVANNAIQALRNDGHLVCLDDFGVGEASLQYLRQFQVDILKIDGSYVRECLHDKTSAHILKAIADLCVDLGIDTVAEMVEDDETCKFLTKSGIVFAQGYHFGRPSQEIEVFEQPERRPAVARRLGAQESWG</sequence>
<evidence type="ECO:0000259" key="1">
    <source>
        <dbReference type="PROSITE" id="PS50883"/>
    </source>
</evidence>
<dbReference type="InterPro" id="IPR001633">
    <property type="entry name" value="EAL_dom"/>
</dbReference>
<dbReference type="SUPFAM" id="SSF141868">
    <property type="entry name" value="EAL domain-like"/>
    <property type="match status" value="1"/>
</dbReference>
<comment type="caution">
    <text evidence="2">The sequence shown here is derived from an EMBL/GenBank/DDBJ whole genome shotgun (WGS) entry which is preliminary data.</text>
</comment>
<dbReference type="PANTHER" id="PTHR33121">
    <property type="entry name" value="CYCLIC DI-GMP PHOSPHODIESTERASE PDEF"/>
    <property type="match status" value="1"/>
</dbReference>
<dbReference type="EMBL" id="VHSH01000001">
    <property type="protein sequence ID" value="TQV83578.1"/>
    <property type="molecule type" value="Genomic_DNA"/>
</dbReference>
<dbReference type="InterPro" id="IPR035919">
    <property type="entry name" value="EAL_sf"/>
</dbReference>
<dbReference type="CDD" id="cd01948">
    <property type="entry name" value="EAL"/>
    <property type="match status" value="1"/>
</dbReference>
<organism evidence="2 3">
    <name type="scientific">Denitrobaculum tricleocarpae</name>
    <dbReference type="NCBI Taxonomy" id="2591009"/>
    <lineage>
        <taxon>Bacteria</taxon>
        <taxon>Pseudomonadati</taxon>
        <taxon>Pseudomonadota</taxon>
        <taxon>Alphaproteobacteria</taxon>
        <taxon>Rhodospirillales</taxon>
        <taxon>Rhodospirillaceae</taxon>
        <taxon>Denitrobaculum</taxon>
    </lineage>
</organism>
<dbReference type="Gene3D" id="3.30.450.20">
    <property type="entry name" value="PAS domain"/>
    <property type="match status" value="1"/>
</dbReference>
<proteinExistence type="predicted"/>
<protein>
    <submittedName>
        <fullName evidence="2">EAL domain-containing protein</fullName>
    </submittedName>
</protein>
<dbReference type="InterPro" id="IPR035965">
    <property type="entry name" value="PAS-like_dom_sf"/>
</dbReference>
<dbReference type="PANTHER" id="PTHR33121:SF79">
    <property type="entry name" value="CYCLIC DI-GMP PHOSPHODIESTERASE PDED-RELATED"/>
    <property type="match status" value="1"/>
</dbReference>
<evidence type="ECO:0000313" key="2">
    <source>
        <dbReference type="EMBL" id="TQV83578.1"/>
    </source>
</evidence>
<dbReference type="Proteomes" id="UP000315252">
    <property type="component" value="Unassembled WGS sequence"/>
</dbReference>
<dbReference type="AlphaFoldDB" id="A0A545U291"/>
<dbReference type="RefSeq" id="WP_142894815.1">
    <property type="nucleotide sequence ID" value="NZ_ML660052.1"/>
</dbReference>
<reference evidence="2 3" key="1">
    <citation type="submission" date="2019-06" db="EMBL/GenBank/DDBJ databases">
        <title>Whole genome sequence for Rhodospirillaceae sp. R148.</title>
        <authorList>
            <person name="Wang G."/>
        </authorList>
    </citation>
    <scope>NUCLEOTIDE SEQUENCE [LARGE SCALE GENOMIC DNA]</scope>
    <source>
        <strain evidence="2 3">R148</strain>
    </source>
</reference>
<accession>A0A545U291</accession>
<dbReference type="SUPFAM" id="SSF55785">
    <property type="entry name" value="PYP-like sensor domain (PAS domain)"/>
    <property type="match status" value="1"/>
</dbReference>
<dbReference type="OrthoDB" id="7251575at2"/>
<dbReference type="GO" id="GO:0071111">
    <property type="term" value="F:cyclic-guanylate-specific phosphodiesterase activity"/>
    <property type="evidence" value="ECO:0007669"/>
    <property type="project" value="InterPro"/>
</dbReference>
<dbReference type="InterPro" id="IPR000014">
    <property type="entry name" value="PAS"/>
</dbReference>
<dbReference type="SMART" id="SM00052">
    <property type="entry name" value="EAL"/>
    <property type="match status" value="1"/>
</dbReference>
<evidence type="ECO:0000313" key="3">
    <source>
        <dbReference type="Proteomes" id="UP000315252"/>
    </source>
</evidence>
<feature type="domain" description="EAL" evidence="1">
    <location>
        <begin position="302"/>
        <end position="552"/>
    </location>
</feature>
<name>A0A545U291_9PROT</name>
<dbReference type="CDD" id="cd00130">
    <property type="entry name" value="PAS"/>
    <property type="match status" value="1"/>
</dbReference>
<dbReference type="PROSITE" id="PS50883">
    <property type="entry name" value="EAL"/>
    <property type="match status" value="1"/>
</dbReference>
<dbReference type="Gene3D" id="3.20.20.450">
    <property type="entry name" value="EAL domain"/>
    <property type="match status" value="1"/>
</dbReference>
<keyword evidence="3" id="KW-1185">Reference proteome</keyword>
<dbReference type="Pfam" id="PF00563">
    <property type="entry name" value="EAL"/>
    <property type="match status" value="1"/>
</dbReference>